<dbReference type="RefSeq" id="WP_138576282.1">
    <property type="nucleotide sequence ID" value="NZ_BJUT01000001.1"/>
</dbReference>
<dbReference type="Proteomes" id="UP000321189">
    <property type="component" value="Unassembled WGS sequence"/>
</dbReference>
<reference evidence="1 2" key="1">
    <citation type="submission" date="2019-07" db="EMBL/GenBank/DDBJ databases">
        <title>Whole genome shotgun sequence of Pseudoalteromonas atlantica NBRC 103033.</title>
        <authorList>
            <person name="Hosoyama A."/>
            <person name="Uohara A."/>
            <person name="Ohji S."/>
            <person name="Ichikawa N."/>
        </authorList>
    </citation>
    <scope>NUCLEOTIDE SEQUENCE [LARGE SCALE GENOMIC DNA]</scope>
    <source>
        <strain evidence="1 2">NBRC 103033</strain>
    </source>
</reference>
<proteinExistence type="predicted"/>
<gene>
    <name evidence="1" type="ORF">PAT01_02270</name>
</gene>
<organism evidence="1 2">
    <name type="scientific">Pseudoalteromonas atlantica</name>
    <name type="common">Alteromonas atlantica</name>
    <dbReference type="NCBI Taxonomy" id="288"/>
    <lineage>
        <taxon>Bacteria</taxon>
        <taxon>Pseudomonadati</taxon>
        <taxon>Pseudomonadota</taxon>
        <taxon>Gammaproteobacteria</taxon>
        <taxon>Alteromonadales</taxon>
        <taxon>Pseudoalteromonadaceae</taxon>
        <taxon>Pseudoalteromonas</taxon>
    </lineage>
</organism>
<comment type="caution">
    <text evidence="1">The sequence shown here is derived from an EMBL/GenBank/DDBJ whole genome shotgun (WGS) entry which is preliminary data.</text>
</comment>
<accession>A0ABQ0UB21</accession>
<name>A0ABQ0UB21_PSEAF</name>
<evidence type="ECO:0000313" key="1">
    <source>
        <dbReference type="EMBL" id="GEK74923.1"/>
    </source>
</evidence>
<sequence length="119" mass="13138">MDSMDGIDLQDSFVLGWEVSENQFSIQLEASIWPSSVHYVEPKPNEYTCYKKAVLTFSNFSSISCVNGQSAIEPTTDIDGSIDYGYIDSFIKTESGFFISACFGNVSISNGKVVLNVYT</sequence>
<keyword evidence="2" id="KW-1185">Reference proteome</keyword>
<protein>
    <submittedName>
        <fullName evidence="1">Uncharacterized protein</fullName>
    </submittedName>
</protein>
<dbReference type="EMBL" id="BJUT01000001">
    <property type="protein sequence ID" value="GEK74923.1"/>
    <property type="molecule type" value="Genomic_DNA"/>
</dbReference>
<evidence type="ECO:0000313" key="2">
    <source>
        <dbReference type="Proteomes" id="UP000321189"/>
    </source>
</evidence>